<dbReference type="PROSITE" id="PS50097">
    <property type="entry name" value="BTB"/>
    <property type="match status" value="1"/>
</dbReference>
<dbReference type="STRING" id="914234.M2PRK3"/>
<reference evidence="3 4" key="1">
    <citation type="journal article" date="2012" name="Proc. Natl. Acad. Sci. U.S.A.">
        <title>Comparative genomics of Ceriporiopsis subvermispora and Phanerochaete chrysosporium provide insight into selective ligninolysis.</title>
        <authorList>
            <person name="Fernandez-Fueyo E."/>
            <person name="Ruiz-Duenas F.J."/>
            <person name="Ferreira P."/>
            <person name="Floudas D."/>
            <person name="Hibbett D.S."/>
            <person name="Canessa P."/>
            <person name="Larrondo L.F."/>
            <person name="James T.Y."/>
            <person name="Seelenfreund D."/>
            <person name="Lobos S."/>
            <person name="Polanco R."/>
            <person name="Tello M."/>
            <person name="Honda Y."/>
            <person name="Watanabe T."/>
            <person name="Watanabe T."/>
            <person name="Ryu J.S."/>
            <person name="Kubicek C.P."/>
            <person name="Schmoll M."/>
            <person name="Gaskell J."/>
            <person name="Hammel K.E."/>
            <person name="St John F.J."/>
            <person name="Vanden Wymelenberg A."/>
            <person name="Sabat G."/>
            <person name="Splinter BonDurant S."/>
            <person name="Syed K."/>
            <person name="Yadav J.S."/>
            <person name="Doddapaneni H."/>
            <person name="Subramanian V."/>
            <person name="Lavin J.L."/>
            <person name="Oguiza J.A."/>
            <person name="Perez G."/>
            <person name="Pisabarro A.G."/>
            <person name="Ramirez L."/>
            <person name="Santoyo F."/>
            <person name="Master E."/>
            <person name="Coutinho P.M."/>
            <person name="Henrissat B."/>
            <person name="Lombard V."/>
            <person name="Magnuson J.K."/>
            <person name="Kuees U."/>
            <person name="Hori C."/>
            <person name="Igarashi K."/>
            <person name="Samejima M."/>
            <person name="Held B.W."/>
            <person name="Barry K.W."/>
            <person name="LaButti K.M."/>
            <person name="Lapidus A."/>
            <person name="Lindquist E.A."/>
            <person name="Lucas S.M."/>
            <person name="Riley R."/>
            <person name="Salamov A.A."/>
            <person name="Hoffmeister D."/>
            <person name="Schwenk D."/>
            <person name="Hadar Y."/>
            <person name="Yarden O."/>
            <person name="de Vries R.P."/>
            <person name="Wiebenga A."/>
            <person name="Stenlid J."/>
            <person name="Eastwood D."/>
            <person name="Grigoriev I.V."/>
            <person name="Berka R.M."/>
            <person name="Blanchette R.A."/>
            <person name="Kersten P."/>
            <person name="Martinez A.T."/>
            <person name="Vicuna R."/>
            <person name="Cullen D."/>
        </authorList>
    </citation>
    <scope>NUCLEOTIDE SEQUENCE [LARGE SCALE GENOMIC DNA]</scope>
    <source>
        <strain evidence="3 4">B</strain>
    </source>
</reference>
<evidence type="ECO:0000259" key="2">
    <source>
        <dbReference type="PROSITE" id="PS50097"/>
    </source>
</evidence>
<accession>M2PRK3</accession>
<dbReference type="AlphaFoldDB" id="M2PRK3"/>
<sequence>MKVLYDCSSGVPPSPANPLSHGSHPFRKPSADVVFASSDNVVFRVHRIILAEASDFFELMFSLPQPVAQPSIPEKKRGSRKHIEQQELDGLPLLRVTETSAVLENLFRLCYPVQDPALTDLDAITDTLEAAIKYDMREATQILQERLTALVHTDPLRLYAIACRHSLEDVAAAAAAEVVRQELEVRYIDAMVHITAGTYYRLAFYAHAKGKVSAFFAFCRPSFARADDDARRGQREEFEAGFKFPPPDAMIRGADAEYGVHSAIVCQTSSVLKDLFRHASSQQSSIRPESACCADKDSPNAYGAPKLAVDLPEDRRSLATLLRLCYDQDTDHLHIDEIASALTLATKYRLPNITRRLADALRASARGDPVRVYLIASHFGLASLAQHAARLTLGVPIEPQYYPQLEDVSARVYDALLQYRRACGEAAEATLDDLSWLPHDTPPTFSNHSAGCFRAHTCKTGTRFFPCWFIAFLRHLGDALVKKPLASTATSVEWLAAALSDPAVKFCSRCERSLGVTEFGQVSGFLAGAIDRAVSQVELLAHD</sequence>
<feature type="region of interest" description="Disordered" evidence="1">
    <location>
        <begin position="1"/>
        <end position="23"/>
    </location>
</feature>
<keyword evidence="4" id="KW-1185">Reference proteome</keyword>
<evidence type="ECO:0000313" key="4">
    <source>
        <dbReference type="Proteomes" id="UP000016930"/>
    </source>
</evidence>
<gene>
    <name evidence="3" type="ORF">CERSUDRAFT_152319</name>
</gene>
<evidence type="ECO:0000256" key="1">
    <source>
        <dbReference type="SAM" id="MobiDB-lite"/>
    </source>
</evidence>
<dbReference type="SUPFAM" id="SSF54695">
    <property type="entry name" value="POZ domain"/>
    <property type="match status" value="1"/>
</dbReference>
<dbReference type="Proteomes" id="UP000016930">
    <property type="component" value="Unassembled WGS sequence"/>
</dbReference>
<name>M2PRK3_CERS8</name>
<proteinExistence type="predicted"/>
<dbReference type="OrthoDB" id="3164835at2759"/>
<organism evidence="3 4">
    <name type="scientific">Ceriporiopsis subvermispora (strain B)</name>
    <name type="common">White-rot fungus</name>
    <name type="synonym">Gelatoporia subvermispora</name>
    <dbReference type="NCBI Taxonomy" id="914234"/>
    <lineage>
        <taxon>Eukaryota</taxon>
        <taxon>Fungi</taxon>
        <taxon>Dikarya</taxon>
        <taxon>Basidiomycota</taxon>
        <taxon>Agaricomycotina</taxon>
        <taxon>Agaricomycetes</taxon>
        <taxon>Polyporales</taxon>
        <taxon>Gelatoporiaceae</taxon>
        <taxon>Gelatoporia</taxon>
    </lineage>
</organism>
<dbReference type="Gene3D" id="3.30.710.10">
    <property type="entry name" value="Potassium Channel Kv1.1, Chain A"/>
    <property type="match status" value="2"/>
</dbReference>
<dbReference type="SMART" id="SM00225">
    <property type="entry name" value="BTB"/>
    <property type="match status" value="2"/>
</dbReference>
<dbReference type="EMBL" id="KB445794">
    <property type="protein sequence ID" value="EMD39244.1"/>
    <property type="molecule type" value="Genomic_DNA"/>
</dbReference>
<protein>
    <recommendedName>
        <fullName evidence="2">BTB domain-containing protein</fullName>
    </recommendedName>
</protein>
<dbReference type="InterPro" id="IPR011333">
    <property type="entry name" value="SKP1/BTB/POZ_sf"/>
</dbReference>
<dbReference type="HOGENOM" id="CLU_034203_2_1_1"/>
<dbReference type="Pfam" id="PF00651">
    <property type="entry name" value="BTB"/>
    <property type="match status" value="1"/>
</dbReference>
<evidence type="ECO:0000313" key="3">
    <source>
        <dbReference type="EMBL" id="EMD39244.1"/>
    </source>
</evidence>
<feature type="domain" description="BTB" evidence="2">
    <location>
        <begin position="31"/>
        <end position="62"/>
    </location>
</feature>
<dbReference type="InterPro" id="IPR000210">
    <property type="entry name" value="BTB/POZ_dom"/>
</dbReference>